<sequence>MPLVTLVSLILSSLPLPLALTALMATLKLLLIIAPIAIRVIATLLLASLTLQLVTAASRALLVVYKSNWQRKEFCLASNNHIRLGLRIGSSNSVVLEARRYPAPIFKVCTLTITAEPVLMDMPLLVLR</sequence>
<gene>
    <name evidence="2" type="ORF">K469DRAFT_685214</name>
</gene>
<feature type="transmembrane region" description="Helical" evidence="1">
    <location>
        <begin position="29"/>
        <end position="62"/>
    </location>
</feature>
<reference evidence="2" key="1">
    <citation type="journal article" date="2020" name="Stud. Mycol.">
        <title>101 Dothideomycetes genomes: a test case for predicting lifestyles and emergence of pathogens.</title>
        <authorList>
            <person name="Haridas S."/>
            <person name="Albert R."/>
            <person name="Binder M."/>
            <person name="Bloem J."/>
            <person name="Labutti K."/>
            <person name="Salamov A."/>
            <person name="Andreopoulos B."/>
            <person name="Baker S."/>
            <person name="Barry K."/>
            <person name="Bills G."/>
            <person name="Bluhm B."/>
            <person name="Cannon C."/>
            <person name="Castanera R."/>
            <person name="Culley D."/>
            <person name="Daum C."/>
            <person name="Ezra D."/>
            <person name="Gonzalez J."/>
            <person name="Henrissat B."/>
            <person name="Kuo A."/>
            <person name="Liang C."/>
            <person name="Lipzen A."/>
            <person name="Lutzoni F."/>
            <person name="Magnuson J."/>
            <person name="Mondo S."/>
            <person name="Nolan M."/>
            <person name="Ohm R."/>
            <person name="Pangilinan J."/>
            <person name="Park H.-J."/>
            <person name="Ramirez L."/>
            <person name="Alfaro M."/>
            <person name="Sun H."/>
            <person name="Tritt A."/>
            <person name="Yoshinaga Y."/>
            <person name="Zwiers L.-H."/>
            <person name="Turgeon B."/>
            <person name="Goodwin S."/>
            <person name="Spatafora J."/>
            <person name="Crous P."/>
            <person name="Grigoriev I."/>
        </authorList>
    </citation>
    <scope>NUCLEOTIDE SEQUENCE</scope>
    <source>
        <strain evidence="2">CBS 207.26</strain>
    </source>
</reference>
<evidence type="ECO:0000256" key="1">
    <source>
        <dbReference type="SAM" id="Phobius"/>
    </source>
</evidence>
<proteinExistence type="predicted"/>
<name>A0A6A6DB32_9PEZI</name>
<keyword evidence="1" id="KW-0812">Transmembrane</keyword>
<keyword evidence="1" id="KW-0472">Membrane</keyword>
<protein>
    <submittedName>
        <fullName evidence="2">Uncharacterized protein</fullName>
    </submittedName>
</protein>
<organism evidence="2 3">
    <name type="scientific">Zopfia rhizophila CBS 207.26</name>
    <dbReference type="NCBI Taxonomy" id="1314779"/>
    <lineage>
        <taxon>Eukaryota</taxon>
        <taxon>Fungi</taxon>
        <taxon>Dikarya</taxon>
        <taxon>Ascomycota</taxon>
        <taxon>Pezizomycotina</taxon>
        <taxon>Dothideomycetes</taxon>
        <taxon>Dothideomycetes incertae sedis</taxon>
        <taxon>Zopfiaceae</taxon>
        <taxon>Zopfia</taxon>
    </lineage>
</organism>
<evidence type="ECO:0000313" key="3">
    <source>
        <dbReference type="Proteomes" id="UP000800200"/>
    </source>
</evidence>
<dbReference type="Proteomes" id="UP000800200">
    <property type="component" value="Unassembled WGS sequence"/>
</dbReference>
<evidence type="ECO:0000313" key="2">
    <source>
        <dbReference type="EMBL" id="KAF2174856.1"/>
    </source>
</evidence>
<keyword evidence="3" id="KW-1185">Reference proteome</keyword>
<keyword evidence="1" id="KW-1133">Transmembrane helix</keyword>
<dbReference type="EMBL" id="ML994764">
    <property type="protein sequence ID" value="KAF2174856.1"/>
    <property type="molecule type" value="Genomic_DNA"/>
</dbReference>
<accession>A0A6A6DB32</accession>
<dbReference type="AlphaFoldDB" id="A0A6A6DB32"/>